<dbReference type="KEGG" id="uam:UABAM_01629"/>
<proteinExistence type="predicted"/>
<dbReference type="OrthoDB" id="9804333at2"/>
<sequence length="81" mass="9089">MRYGSPQNGGIIGDEVVYDKNAQLDIRLPQTATVRIFRDGKQIIEKNTASFAQSLPGKGIYRAEIYKDGTLWILTSPIYIN</sequence>
<dbReference type="RefSeq" id="WP_151967485.1">
    <property type="nucleotide sequence ID" value="NZ_AP019860.1"/>
</dbReference>
<protein>
    <submittedName>
        <fullName evidence="1">Uncharacterized protein</fullName>
    </submittedName>
</protein>
<evidence type="ECO:0000313" key="2">
    <source>
        <dbReference type="Proteomes" id="UP000326354"/>
    </source>
</evidence>
<reference evidence="1 2" key="1">
    <citation type="submission" date="2019-08" db="EMBL/GenBank/DDBJ databases">
        <title>Complete genome sequence of Candidatus Uab amorphum.</title>
        <authorList>
            <person name="Shiratori T."/>
            <person name="Suzuki S."/>
            <person name="Kakizawa Y."/>
            <person name="Ishida K."/>
        </authorList>
    </citation>
    <scope>NUCLEOTIDE SEQUENCE [LARGE SCALE GENOMIC DNA]</scope>
    <source>
        <strain evidence="1 2">SRT547</strain>
    </source>
</reference>
<gene>
    <name evidence="1" type="ORF">UABAM_01629</name>
</gene>
<evidence type="ECO:0000313" key="1">
    <source>
        <dbReference type="EMBL" id="BBM83278.1"/>
    </source>
</evidence>
<dbReference type="EMBL" id="AP019860">
    <property type="protein sequence ID" value="BBM83278.1"/>
    <property type="molecule type" value="Genomic_DNA"/>
</dbReference>
<name>A0A5S9IK09_UABAM</name>
<dbReference type="AlphaFoldDB" id="A0A5S9IK09"/>
<dbReference type="Proteomes" id="UP000326354">
    <property type="component" value="Chromosome"/>
</dbReference>
<accession>A0A5S9IK09</accession>
<keyword evidence="2" id="KW-1185">Reference proteome</keyword>
<organism evidence="1 2">
    <name type="scientific">Uabimicrobium amorphum</name>
    <dbReference type="NCBI Taxonomy" id="2596890"/>
    <lineage>
        <taxon>Bacteria</taxon>
        <taxon>Pseudomonadati</taxon>
        <taxon>Planctomycetota</taxon>
        <taxon>Candidatus Uabimicrobiia</taxon>
        <taxon>Candidatus Uabimicrobiales</taxon>
        <taxon>Candidatus Uabimicrobiaceae</taxon>
        <taxon>Candidatus Uabimicrobium</taxon>
    </lineage>
</organism>